<reference evidence="1" key="1">
    <citation type="submission" date="2020-05" db="EMBL/GenBank/DDBJ databases">
        <title>Large-scale comparative analyses of tick genomes elucidate their genetic diversity and vector capacities.</title>
        <authorList>
            <person name="Jia N."/>
            <person name="Wang J."/>
            <person name="Shi W."/>
            <person name="Du L."/>
            <person name="Sun Y."/>
            <person name="Zhan W."/>
            <person name="Jiang J."/>
            <person name="Wang Q."/>
            <person name="Zhang B."/>
            <person name="Ji P."/>
            <person name="Sakyi L.B."/>
            <person name="Cui X."/>
            <person name="Yuan T."/>
            <person name="Jiang B."/>
            <person name="Yang W."/>
            <person name="Lam T.T.-Y."/>
            <person name="Chang Q."/>
            <person name="Ding S."/>
            <person name="Wang X."/>
            <person name="Zhu J."/>
            <person name="Ruan X."/>
            <person name="Zhao L."/>
            <person name="Wei J."/>
            <person name="Que T."/>
            <person name="Du C."/>
            <person name="Cheng J."/>
            <person name="Dai P."/>
            <person name="Han X."/>
            <person name="Huang E."/>
            <person name="Gao Y."/>
            <person name="Liu J."/>
            <person name="Shao H."/>
            <person name="Ye R."/>
            <person name="Li L."/>
            <person name="Wei W."/>
            <person name="Wang X."/>
            <person name="Wang C."/>
            <person name="Yang T."/>
            <person name="Huo Q."/>
            <person name="Li W."/>
            <person name="Guo W."/>
            <person name="Chen H."/>
            <person name="Zhou L."/>
            <person name="Ni X."/>
            <person name="Tian J."/>
            <person name="Zhou Y."/>
            <person name="Sheng Y."/>
            <person name="Liu T."/>
            <person name="Pan Y."/>
            <person name="Xia L."/>
            <person name="Li J."/>
            <person name="Zhao F."/>
            <person name="Cao W."/>
        </authorList>
    </citation>
    <scope>NUCLEOTIDE SEQUENCE</scope>
    <source>
        <strain evidence="1">Hyas-2018</strain>
    </source>
</reference>
<comment type="caution">
    <text evidence="1">The sequence shown here is derived from an EMBL/GenBank/DDBJ whole genome shotgun (WGS) entry which is preliminary data.</text>
</comment>
<sequence length="396" mass="43717">MAMSCLQALRAPSRSTTSLSACQRLLLRATGAECGPYKYSLLPSPCSVAGRRSYKTTKYGGRFFVTMLPGHGIGPEMMNHVENVFFHGKVPVDFEKVIVATDTEDASSMDYAITSIRRTGVAIKGNVETRSYSPNVEPRNLVLRNRLGLYVNVVHCRNHPAIKTRHPNVDVVIIRQNTEGEYSCLEHEVTPGVVESLKIITHTKSEQIARYGFEYARTHRRKKVTVVHKANIMKLSDGLFLDTCRRVARDYPDIEMNDMIVDNCSMQLVSNPSQFDVVLVPNLYGNIVVNLTCGLVGGAGVTSGRNYGDEYAVFETATRNTGTPLVGKNLANPVATLYAAVDMLKHLGLMSHAYVIRDAILKTINVHQVHTRDIGGSATTTEVVESIVEEVSKNTR</sequence>
<dbReference type="Proteomes" id="UP000821845">
    <property type="component" value="Chromosome 11"/>
</dbReference>
<proteinExistence type="predicted"/>
<name>A0ACB7T264_HYAAI</name>
<evidence type="ECO:0000313" key="1">
    <source>
        <dbReference type="EMBL" id="KAH6941203.1"/>
    </source>
</evidence>
<accession>A0ACB7T264</accession>
<evidence type="ECO:0000313" key="2">
    <source>
        <dbReference type="Proteomes" id="UP000821845"/>
    </source>
</evidence>
<protein>
    <submittedName>
        <fullName evidence="1">Uncharacterized protein</fullName>
    </submittedName>
</protein>
<dbReference type="EMBL" id="CM023491">
    <property type="protein sequence ID" value="KAH6941203.1"/>
    <property type="molecule type" value="Genomic_DNA"/>
</dbReference>
<organism evidence="1 2">
    <name type="scientific">Hyalomma asiaticum</name>
    <name type="common">Tick</name>
    <dbReference type="NCBI Taxonomy" id="266040"/>
    <lineage>
        <taxon>Eukaryota</taxon>
        <taxon>Metazoa</taxon>
        <taxon>Ecdysozoa</taxon>
        <taxon>Arthropoda</taxon>
        <taxon>Chelicerata</taxon>
        <taxon>Arachnida</taxon>
        <taxon>Acari</taxon>
        <taxon>Parasitiformes</taxon>
        <taxon>Ixodida</taxon>
        <taxon>Ixodoidea</taxon>
        <taxon>Ixodidae</taxon>
        <taxon>Hyalomminae</taxon>
        <taxon>Hyalomma</taxon>
    </lineage>
</organism>
<keyword evidence="2" id="KW-1185">Reference proteome</keyword>
<gene>
    <name evidence="1" type="ORF">HPB50_014901</name>
</gene>